<proteinExistence type="inferred from homology"/>
<dbReference type="EMBL" id="JABEVY010000410">
    <property type="protein sequence ID" value="KAF5233544.1"/>
    <property type="molecule type" value="Genomic_DNA"/>
</dbReference>
<gene>
    <name evidence="6" type="ORF">FANTH_12519</name>
</gene>
<dbReference type="SUPFAM" id="SSF51905">
    <property type="entry name" value="FAD/NAD(P)-binding domain"/>
    <property type="match status" value="3"/>
</dbReference>
<dbReference type="Proteomes" id="UP000573603">
    <property type="component" value="Unassembled WGS sequence"/>
</dbReference>
<dbReference type="InterPro" id="IPR036291">
    <property type="entry name" value="NAD(P)-bd_dom_sf"/>
</dbReference>
<dbReference type="Gene3D" id="3.50.50.60">
    <property type="entry name" value="FAD/NAD(P)-binding domain"/>
    <property type="match status" value="2"/>
</dbReference>
<name>A0A8H4YSD7_9HYPO</name>
<dbReference type="InterPro" id="IPR013149">
    <property type="entry name" value="ADH-like_C"/>
</dbReference>
<comment type="similarity">
    <text evidence="1">Belongs to the FAD-binding monooxygenase family.</text>
</comment>
<dbReference type="PANTHER" id="PTHR42877">
    <property type="entry name" value="L-ORNITHINE N(5)-MONOOXYGENASE-RELATED"/>
    <property type="match status" value="1"/>
</dbReference>
<protein>
    <recommendedName>
        <fullName evidence="5">Alcohol dehydrogenase-like C-terminal domain-containing protein</fullName>
    </recommendedName>
</protein>
<reference evidence="6 7" key="1">
    <citation type="journal article" date="2020" name="BMC Genomics">
        <title>Correction to: Identification and distribution of gene clusters required for synthesis of sphingolipid metabolism inhibitors in diverse species of the filamentous fungus Fusarium.</title>
        <authorList>
            <person name="Kim H.S."/>
            <person name="Lohmar J.M."/>
            <person name="Busman M."/>
            <person name="Brown D.W."/>
            <person name="Naumann T.A."/>
            <person name="Divon H.H."/>
            <person name="Lysoe E."/>
            <person name="Uhlig S."/>
            <person name="Proctor R.H."/>
        </authorList>
    </citation>
    <scope>NUCLEOTIDE SEQUENCE [LARGE SCALE GENOMIC DNA]</scope>
    <source>
        <strain evidence="6 7">NRRL 25214</strain>
    </source>
</reference>
<dbReference type="AlphaFoldDB" id="A0A8H4YSD7"/>
<keyword evidence="4" id="KW-0560">Oxidoreductase</keyword>
<dbReference type="PANTHER" id="PTHR42877:SF12">
    <property type="entry name" value="MONOOXYGENASE"/>
    <property type="match status" value="1"/>
</dbReference>
<dbReference type="SUPFAM" id="SSF50129">
    <property type="entry name" value="GroES-like"/>
    <property type="match status" value="1"/>
</dbReference>
<feature type="domain" description="Alcohol dehydrogenase-like C-terminal" evidence="5">
    <location>
        <begin position="150"/>
        <end position="271"/>
    </location>
</feature>
<keyword evidence="7" id="KW-1185">Reference proteome</keyword>
<dbReference type="InterPro" id="IPR051209">
    <property type="entry name" value="FAD-bind_Monooxygenase_sf"/>
</dbReference>
<dbReference type="Pfam" id="PF00107">
    <property type="entry name" value="ADH_zinc_N"/>
    <property type="match status" value="1"/>
</dbReference>
<evidence type="ECO:0000313" key="6">
    <source>
        <dbReference type="EMBL" id="KAF5233544.1"/>
    </source>
</evidence>
<evidence type="ECO:0000256" key="3">
    <source>
        <dbReference type="ARBA" id="ARBA00022827"/>
    </source>
</evidence>
<dbReference type="InterPro" id="IPR011032">
    <property type="entry name" value="GroES-like_sf"/>
</dbReference>
<organism evidence="6 7">
    <name type="scientific">Fusarium anthophilum</name>
    <dbReference type="NCBI Taxonomy" id="48485"/>
    <lineage>
        <taxon>Eukaryota</taxon>
        <taxon>Fungi</taxon>
        <taxon>Dikarya</taxon>
        <taxon>Ascomycota</taxon>
        <taxon>Pezizomycotina</taxon>
        <taxon>Sordariomycetes</taxon>
        <taxon>Hypocreomycetidae</taxon>
        <taxon>Hypocreales</taxon>
        <taxon>Nectriaceae</taxon>
        <taxon>Fusarium</taxon>
        <taxon>Fusarium fujikuroi species complex</taxon>
    </lineage>
</organism>
<evidence type="ECO:0000259" key="5">
    <source>
        <dbReference type="Pfam" id="PF00107"/>
    </source>
</evidence>
<comment type="caution">
    <text evidence="6">The sequence shown here is derived from an EMBL/GenBank/DDBJ whole genome shotgun (WGS) entry which is preliminary data.</text>
</comment>
<dbReference type="GO" id="GO:0050660">
    <property type="term" value="F:flavin adenine dinucleotide binding"/>
    <property type="evidence" value="ECO:0007669"/>
    <property type="project" value="InterPro"/>
</dbReference>
<dbReference type="Pfam" id="PF00743">
    <property type="entry name" value="FMO-like"/>
    <property type="match status" value="1"/>
</dbReference>
<keyword evidence="3" id="KW-0274">FAD</keyword>
<sequence length="896" mass="99556">MTTATAIVTTAPEGTFEIRNITLKEMRSDEIIVRMVATGVCHTDFSCANLVIMSFSAFRRVELSFGGTRLDGSTTFAFEGGESLYSLFGQSSFSSRSIVSGYCATSVDKSLPLKTLCPLGCSIQTGAGTVLNVLKPEVGSSIVIYGVGSVGLAGVMSAAKLTPAARIVAVDVSDEKLQAALKLGATHVINSSEQDFVKAVRDLTNGNGSDYAFDTTGNRKVIEAMIAASTNTANVASVGSSPIGHFVNIEVASWIGRGISYSGTCQGSAVPRVFLPALIEFWRQGRLPFDQLVTEYSYRDFERMHSDVRDGFCIKPVLLMNANHSSAGCSEPSQDPSKVLDEYKIPDVSFGSSRNVKAIYIGMGMSGIDFAYHAQKVRNLEVQLYEKNDAPGGTWLENQYPGCACDVPIATYQYRWALKPDWDHYYAYQPDILKYLQDVAEKHDLTRFCKFKHQVTSAEWLEDKGKWRVAVMEDNDPSKIRYDEAEFLINGTGILNSWKWPDIPGRDEFKGDMVHSARWDKNVDLKGKRIAVIGIGSSAIQVVPSVLEQAEKLYVFARSKTWITPGYASKYAGPDGTNLVYSDELKKRWRDDPTDYLRYVKSIELDLSGIWKMFLKEGSANAEATEFARHIMENKLNHRKDLIEGLVPTEFPFGCRRPTPGTGFLEALVNPKTILLKGGIKSFDTTGIIRENGEHVDVDMICCCTGFDTTFRPRFPILVRGQNVQDAFDGVNQKPSYLGLTTPGVPNYFVSYAPNSPFLQGSASMGIEMQNHYFLKVIQKCQTELIKELSVKKDVGLEFTQHCDLYVNRGVWTGPCPSWYKGGIAHGKPAIWPGSRAHSLKAIEDVRFEDYDIKYIYQNRFAYLGNGFHKIESSNEDVTWYYGLLDGKNEALVWEE</sequence>
<dbReference type="InterPro" id="IPR036188">
    <property type="entry name" value="FAD/NAD-bd_sf"/>
</dbReference>
<dbReference type="Pfam" id="PF13450">
    <property type="entry name" value="NAD_binding_8"/>
    <property type="match status" value="1"/>
</dbReference>
<evidence type="ECO:0000256" key="1">
    <source>
        <dbReference type="ARBA" id="ARBA00010139"/>
    </source>
</evidence>
<evidence type="ECO:0000256" key="4">
    <source>
        <dbReference type="ARBA" id="ARBA00023002"/>
    </source>
</evidence>
<dbReference type="GO" id="GO:0050661">
    <property type="term" value="F:NADP binding"/>
    <property type="evidence" value="ECO:0007669"/>
    <property type="project" value="InterPro"/>
</dbReference>
<dbReference type="Gene3D" id="3.40.50.720">
    <property type="entry name" value="NAD(P)-binding Rossmann-like Domain"/>
    <property type="match status" value="1"/>
</dbReference>
<accession>A0A8H4YSD7</accession>
<keyword evidence="2" id="KW-0285">Flavoprotein</keyword>
<dbReference type="Gene3D" id="3.90.180.10">
    <property type="entry name" value="Medium-chain alcohol dehydrogenases, catalytic domain"/>
    <property type="match status" value="2"/>
</dbReference>
<dbReference type="InterPro" id="IPR020946">
    <property type="entry name" value="Flavin_mOase-like"/>
</dbReference>
<dbReference type="SUPFAM" id="SSF51735">
    <property type="entry name" value="NAD(P)-binding Rossmann-fold domains"/>
    <property type="match status" value="1"/>
</dbReference>
<evidence type="ECO:0000313" key="7">
    <source>
        <dbReference type="Proteomes" id="UP000573603"/>
    </source>
</evidence>
<evidence type="ECO:0000256" key="2">
    <source>
        <dbReference type="ARBA" id="ARBA00022630"/>
    </source>
</evidence>
<dbReference type="GO" id="GO:0004499">
    <property type="term" value="F:N,N-dimethylaniline monooxygenase activity"/>
    <property type="evidence" value="ECO:0007669"/>
    <property type="project" value="InterPro"/>
</dbReference>